<dbReference type="Gene3D" id="2.30.30.100">
    <property type="match status" value="1"/>
</dbReference>
<accession>A0A7R9HC24</accession>
<evidence type="ECO:0000313" key="1">
    <source>
        <dbReference type="EMBL" id="CAD7416686.1"/>
    </source>
</evidence>
<dbReference type="EMBL" id="OD011676">
    <property type="protein sequence ID" value="CAD7416686.1"/>
    <property type="molecule type" value="Genomic_DNA"/>
</dbReference>
<dbReference type="GO" id="GO:0005683">
    <property type="term" value="C:U7 snRNP"/>
    <property type="evidence" value="ECO:0007669"/>
    <property type="project" value="TreeGrafter"/>
</dbReference>
<proteinExistence type="predicted"/>
<protein>
    <recommendedName>
        <fullName evidence="2">LSM domain-containing protein</fullName>
    </recommendedName>
</protein>
<reference evidence="1" key="1">
    <citation type="submission" date="2020-11" db="EMBL/GenBank/DDBJ databases">
        <authorList>
            <person name="Tran Van P."/>
        </authorList>
    </citation>
    <scope>NUCLEOTIDE SEQUENCE</scope>
</reference>
<dbReference type="AlphaFoldDB" id="A0A7R9HC24"/>
<dbReference type="GO" id="GO:0071209">
    <property type="term" value="F:U7 snRNA binding"/>
    <property type="evidence" value="ECO:0007669"/>
    <property type="project" value="InterPro"/>
</dbReference>
<dbReference type="PANTHER" id="PTHR21415">
    <property type="entry name" value="U7 SNRNA-ASSOCIATED SM-LIKE PROTEIN LSM11"/>
    <property type="match status" value="1"/>
</dbReference>
<gene>
    <name evidence="1" type="ORF">TPSB3V08_LOCUS11231</name>
</gene>
<dbReference type="InterPro" id="IPR010920">
    <property type="entry name" value="LSM_dom_sf"/>
</dbReference>
<dbReference type="InterPro" id="IPR039267">
    <property type="entry name" value="Lsm11"/>
</dbReference>
<sequence>MYRPRSCIPEVVSQVYIRNMKGIRGYCIAFVAAFDKHWNLALEDVTEVWTRPVKRKAVALALSETFWVSDRPPLQPLSLLSWWSEPLPQHNRRFIKAILTTCPSGQSHSHNTSGDSSRLSHHLSELNLCKEVYHNTSGDSSRLSHHLSELNLCKEVYRSTTDI</sequence>
<organism evidence="1">
    <name type="scientific">Timema poppense</name>
    <name type="common">Walking stick</name>
    <dbReference type="NCBI Taxonomy" id="170557"/>
    <lineage>
        <taxon>Eukaryota</taxon>
        <taxon>Metazoa</taxon>
        <taxon>Ecdysozoa</taxon>
        <taxon>Arthropoda</taxon>
        <taxon>Hexapoda</taxon>
        <taxon>Insecta</taxon>
        <taxon>Pterygota</taxon>
        <taxon>Neoptera</taxon>
        <taxon>Polyneoptera</taxon>
        <taxon>Phasmatodea</taxon>
        <taxon>Timematodea</taxon>
        <taxon>Timematoidea</taxon>
        <taxon>Timematidae</taxon>
        <taxon>Timema</taxon>
    </lineage>
</organism>
<dbReference type="PANTHER" id="PTHR21415:SF1">
    <property type="entry name" value="U7 SNRNA-ASSOCIATED SM-LIKE PROTEIN LSM11"/>
    <property type="match status" value="1"/>
</dbReference>
<dbReference type="GO" id="GO:0006398">
    <property type="term" value="P:mRNA 3'-end processing by stem-loop binding and cleavage"/>
    <property type="evidence" value="ECO:0007669"/>
    <property type="project" value="TreeGrafter"/>
</dbReference>
<dbReference type="SUPFAM" id="SSF50182">
    <property type="entry name" value="Sm-like ribonucleoproteins"/>
    <property type="match status" value="1"/>
</dbReference>
<name>A0A7R9HC24_TIMPO</name>
<evidence type="ECO:0008006" key="2">
    <source>
        <dbReference type="Google" id="ProtNLM"/>
    </source>
</evidence>